<dbReference type="InterPro" id="IPR039424">
    <property type="entry name" value="SBP_5"/>
</dbReference>
<evidence type="ECO:0000313" key="7">
    <source>
        <dbReference type="EMBL" id="KRN50280.1"/>
    </source>
</evidence>
<dbReference type="GO" id="GO:0030288">
    <property type="term" value="C:outer membrane-bounded periplasmic space"/>
    <property type="evidence" value="ECO:0007669"/>
    <property type="project" value="UniProtKB-ARBA"/>
</dbReference>
<evidence type="ECO:0000256" key="3">
    <source>
        <dbReference type="ARBA" id="ARBA00022448"/>
    </source>
</evidence>
<dbReference type="GO" id="GO:1904680">
    <property type="term" value="F:peptide transmembrane transporter activity"/>
    <property type="evidence" value="ECO:0007669"/>
    <property type="project" value="TreeGrafter"/>
</dbReference>
<dbReference type="PANTHER" id="PTHR30290:SF10">
    <property type="entry name" value="PERIPLASMIC OLIGOPEPTIDE-BINDING PROTEIN-RELATED"/>
    <property type="match status" value="1"/>
</dbReference>
<dbReference type="PIRSF" id="PIRSF002741">
    <property type="entry name" value="MppA"/>
    <property type="match status" value="1"/>
</dbReference>
<feature type="chain" id="PRO_5038618098" description="Solute-binding protein family 5 domain-containing protein" evidence="5">
    <location>
        <begin position="19"/>
        <end position="539"/>
    </location>
</feature>
<proteinExistence type="inferred from homology"/>
<dbReference type="Gene3D" id="3.90.76.10">
    <property type="entry name" value="Dipeptide-binding Protein, Domain 1"/>
    <property type="match status" value="1"/>
</dbReference>
<evidence type="ECO:0000256" key="4">
    <source>
        <dbReference type="ARBA" id="ARBA00022729"/>
    </source>
</evidence>
<protein>
    <recommendedName>
        <fullName evidence="6">Solute-binding protein family 5 domain-containing protein</fullName>
    </recommendedName>
</protein>
<dbReference type="Pfam" id="PF00496">
    <property type="entry name" value="SBP_bac_5"/>
    <property type="match status" value="1"/>
</dbReference>
<evidence type="ECO:0000256" key="2">
    <source>
        <dbReference type="ARBA" id="ARBA00005695"/>
    </source>
</evidence>
<reference evidence="7 8" key="1">
    <citation type="journal article" date="2015" name="Genome Announc.">
        <title>Expanding the biotechnology potential of lactobacilli through comparative genomics of 213 strains and associated genera.</title>
        <authorList>
            <person name="Sun Z."/>
            <person name="Harris H.M."/>
            <person name="McCann A."/>
            <person name="Guo C."/>
            <person name="Argimon S."/>
            <person name="Zhang W."/>
            <person name="Yang X."/>
            <person name="Jeffery I.B."/>
            <person name="Cooney J.C."/>
            <person name="Kagawa T.F."/>
            <person name="Liu W."/>
            <person name="Song Y."/>
            <person name="Salvetti E."/>
            <person name="Wrobel A."/>
            <person name="Rasinkangas P."/>
            <person name="Parkhill J."/>
            <person name="Rea M.C."/>
            <person name="O'Sullivan O."/>
            <person name="Ritari J."/>
            <person name="Douillard F.P."/>
            <person name="Paul Ross R."/>
            <person name="Yang R."/>
            <person name="Briner A.E."/>
            <person name="Felis G.E."/>
            <person name="de Vos W.M."/>
            <person name="Barrangou R."/>
            <person name="Klaenhammer T.R."/>
            <person name="Caufield P.W."/>
            <person name="Cui Y."/>
            <person name="Zhang H."/>
            <person name="O'Toole P.W."/>
        </authorList>
    </citation>
    <scope>NUCLEOTIDE SEQUENCE [LARGE SCALE GENOMIC DNA]</scope>
    <source>
        <strain evidence="7 8">DSM 20405</strain>
    </source>
</reference>
<comment type="subcellular location">
    <subcellularLocation>
        <location evidence="1">Cell membrane</location>
        <topology evidence="1">Lipid-anchor</topology>
    </subcellularLocation>
</comment>
<evidence type="ECO:0000259" key="6">
    <source>
        <dbReference type="Pfam" id="PF00496"/>
    </source>
</evidence>
<dbReference type="Proteomes" id="UP000051841">
    <property type="component" value="Unassembled WGS sequence"/>
</dbReference>
<evidence type="ECO:0000256" key="5">
    <source>
        <dbReference type="SAM" id="SignalP"/>
    </source>
</evidence>
<feature type="signal peptide" evidence="5">
    <location>
        <begin position="1"/>
        <end position="18"/>
    </location>
</feature>
<dbReference type="InterPro" id="IPR023765">
    <property type="entry name" value="SBP_5_CS"/>
</dbReference>
<dbReference type="Gene3D" id="3.10.105.10">
    <property type="entry name" value="Dipeptide-binding Protein, Domain 3"/>
    <property type="match status" value="1"/>
</dbReference>
<dbReference type="PROSITE" id="PS51257">
    <property type="entry name" value="PROKAR_LIPOPROTEIN"/>
    <property type="match status" value="1"/>
</dbReference>
<dbReference type="GO" id="GO:0015833">
    <property type="term" value="P:peptide transport"/>
    <property type="evidence" value="ECO:0007669"/>
    <property type="project" value="TreeGrafter"/>
</dbReference>
<keyword evidence="4 5" id="KW-0732">Signal</keyword>
<dbReference type="CDD" id="cd08504">
    <property type="entry name" value="PBP2_OppA"/>
    <property type="match status" value="1"/>
</dbReference>
<dbReference type="PANTHER" id="PTHR30290">
    <property type="entry name" value="PERIPLASMIC BINDING COMPONENT OF ABC TRANSPORTER"/>
    <property type="match status" value="1"/>
</dbReference>
<comment type="caution">
    <text evidence="7">The sequence shown here is derived from an EMBL/GenBank/DDBJ whole genome shotgun (WGS) entry which is preliminary data.</text>
</comment>
<accession>A0A0R2HCK1</accession>
<name>A0A0R2HCK1_9FIRM</name>
<organism evidence="7 8">
    <name type="scientific">Kandleria vitulina DSM 20405</name>
    <dbReference type="NCBI Taxonomy" id="1410657"/>
    <lineage>
        <taxon>Bacteria</taxon>
        <taxon>Bacillati</taxon>
        <taxon>Bacillota</taxon>
        <taxon>Erysipelotrichia</taxon>
        <taxon>Erysipelotrichales</taxon>
        <taxon>Coprobacillaceae</taxon>
        <taxon>Kandleria</taxon>
    </lineage>
</organism>
<dbReference type="GO" id="GO:0043190">
    <property type="term" value="C:ATP-binding cassette (ABC) transporter complex"/>
    <property type="evidence" value="ECO:0007669"/>
    <property type="project" value="InterPro"/>
</dbReference>
<keyword evidence="3" id="KW-0813">Transport</keyword>
<dbReference type="InterPro" id="IPR000914">
    <property type="entry name" value="SBP_5_dom"/>
</dbReference>
<comment type="similarity">
    <text evidence="2">Belongs to the bacterial solute-binding protein 5 family.</text>
</comment>
<dbReference type="InterPro" id="IPR030678">
    <property type="entry name" value="Peptide/Ni-bd"/>
</dbReference>
<dbReference type="FunFam" id="3.10.105.10:FF:000001">
    <property type="entry name" value="Oligopeptide ABC transporter, oligopeptide-binding protein"/>
    <property type="match status" value="1"/>
</dbReference>
<sequence>MKKVGKIVAVALAASLLAGCGSGTKTDSSTFRFASELDIMGMDSSVIDDGMSFTAIHAITEGLMGNDKDGKTEKAVAKDYKVSDDRKTYTFTLRDDAKWSNGDDVTADDFVYAWKRIIKNAGNYAYMLGSEGANVKNADALIEKGTQATDKELDTLGVKATDKKTFVVELEAPVPYFLDLMTFPCYYPINQKFAEKAGKKYATTPDNTLSNGAFVMSKWTKGKSAEFTKNDKYYNKDAVKIKTLHMDLGMKPQSASASFDSKKVDYATISSDLVDKYKGKDVYQSFNEGYLWYLEPNHVNKDLANANIRKALSYAINRKSLCTDVLKDGSKEAEGFIPAELSQSPDGKDFRKVAGSFTSYDVKKAQEAFDQGLKELGKKEITLELLYGSDESPADKVAEYIQTNFSKIKGLKIDMKTTTKQDRINNRMKNGKFDLALTRWGPDYADPTTYLNLMSTGNANNYGKYENKTYNSLMKQIQTETNVDKRYDLMVKAEKTAMDEMANIPVFEKGGSALQVTNVSGLVHKPVGVPYTFTYVEVK</sequence>
<dbReference type="PATRIC" id="fig|1410657.5.peg.304"/>
<gene>
    <name evidence="7" type="ORF">IV49_GL000290</name>
</gene>
<keyword evidence="8" id="KW-1185">Reference proteome</keyword>
<dbReference type="AlphaFoldDB" id="A0A0R2HCK1"/>
<feature type="domain" description="Solute-binding protein family 5" evidence="6">
    <location>
        <begin position="73"/>
        <end position="460"/>
    </location>
</feature>
<evidence type="ECO:0000256" key="1">
    <source>
        <dbReference type="ARBA" id="ARBA00004193"/>
    </source>
</evidence>
<evidence type="ECO:0000313" key="8">
    <source>
        <dbReference type="Proteomes" id="UP000051841"/>
    </source>
</evidence>
<dbReference type="EMBL" id="JQBL01000011">
    <property type="protein sequence ID" value="KRN50280.1"/>
    <property type="molecule type" value="Genomic_DNA"/>
</dbReference>
<dbReference type="FunFam" id="3.90.76.10:FF:000001">
    <property type="entry name" value="Oligopeptide ABC transporter substrate-binding protein"/>
    <property type="match status" value="1"/>
</dbReference>
<dbReference type="Gene3D" id="3.40.190.10">
    <property type="entry name" value="Periplasmic binding protein-like II"/>
    <property type="match status" value="1"/>
</dbReference>
<dbReference type="SUPFAM" id="SSF53850">
    <property type="entry name" value="Periplasmic binding protein-like II"/>
    <property type="match status" value="1"/>
</dbReference>
<dbReference type="PROSITE" id="PS01040">
    <property type="entry name" value="SBP_BACTERIAL_5"/>
    <property type="match status" value="1"/>
</dbReference>